<keyword evidence="1" id="KW-1133">Transmembrane helix</keyword>
<feature type="transmembrane region" description="Helical" evidence="1">
    <location>
        <begin position="81"/>
        <end position="99"/>
    </location>
</feature>
<feature type="transmembrane region" description="Helical" evidence="1">
    <location>
        <begin position="7"/>
        <end position="26"/>
    </location>
</feature>
<sequence>MGRRRGWIIGLAVAGVVLTLPQVALWRPTPDTPLAQGLYWVAGLSYQLSALLLGVSIAATAVLVGERMGVVRLPGRPSPRLLLAGVVGVVGGTLVQWMMQGVLLGAEGQMSVRWPLLLLEATSWVVMLGYALLGVWLVARLSVGDRDEVPGGQVRDRSQLR</sequence>
<evidence type="ECO:0000256" key="1">
    <source>
        <dbReference type="SAM" id="Phobius"/>
    </source>
</evidence>
<organism evidence="2 3">
    <name type="scientific">Serinicoccus hydrothermalis</name>
    <dbReference type="NCBI Taxonomy" id="1758689"/>
    <lineage>
        <taxon>Bacteria</taxon>
        <taxon>Bacillati</taxon>
        <taxon>Actinomycetota</taxon>
        <taxon>Actinomycetes</taxon>
        <taxon>Micrococcales</taxon>
        <taxon>Ornithinimicrobiaceae</taxon>
        <taxon>Serinicoccus</taxon>
    </lineage>
</organism>
<feature type="transmembrane region" description="Helical" evidence="1">
    <location>
        <begin position="38"/>
        <end position="65"/>
    </location>
</feature>
<feature type="transmembrane region" description="Helical" evidence="1">
    <location>
        <begin position="114"/>
        <end position="139"/>
    </location>
</feature>
<accession>A0A1B1N8N3</accession>
<dbReference type="OrthoDB" id="4872411at2"/>
<dbReference type="STRING" id="1758689.SGUI_0397"/>
<dbReference type="EMBL" id="CP014989">
    <property type="protein sequence ID" value="ANS77793.1"/>
    <property type="molecule type" value="Genomic_DNA"/>
</dbReference>
<keyword evidence="3" id="KW-1185">Reference proteome</keyword>
<dbReference type="RefSeq" id="WP_157621696.1">
    <property type="nucleotide sequence ID" value="NZ_CP014989.1"/>
</dbReference>
<reference evidence="2 3" key="1">
    <citation type="submission" date="2016-03" db="EMBL/GenBank/DDBJ databases">
        <title>Shallow-sea hydrothermal system.</title>
        <authorList>
            <person name="Tang K."/>
        </authorList>
    </citation>
    <scope>NUCLEOTIDE SEQUENCE [LARGE SCALE GENOMIC DNA]</scope>
    <source>
        <strain evidence="2 3">JLT9</strain>
    </source>
</reference>
<dbReference type="AlphaFoldDB" id="A0A1B1N8N3"/>
<evidence type="ECO:0000313" key="3">
    <source>
        <dbReference type="Proteomes" id="UP000092482"/>
    </source>
</evidence>
<keyword evidence="1" id="KW-0812">Transmembrane</keyword>
<evidence type="ECO:0000313" key="2">
    <source>
        <dbReference type="EMBL" id="ANS77793.1"/>
    </source>
</evidence>
<gene>
    <name evidence="2" type="ORF">SGUI_0397</name>
</gene>
<protein>
    <submittedName>
        <fullName evidence="2">Uncharacterized protein</fullName>
    </submittedName>
</protein>
<dbReference type="Proteomes" id="UP000092482">
    <property type="component" value="Chromosome"/>
</dbReference>
<name>A0A1B1N8N3_9MICO</name>
<proteinExistence type="predicted"/>
<keyword evidence="1" id="KW-0472">Membrane</keyword>
<dbReference type="KEGG" id="serj:SGUI_0397"/>